<reference evidence="3" key="1">
    <citation type="journal article" date="2019" name="Int. J. Syst. Evol. Microbiol.">
        <title>The Global Catalogue of Microorganisms (GCM) 10K type strain sequencing project: providing services to taxonomists for standard genome sequencing and annotation.</title>
        <authorList>
            <consortium name="The Broad Institute Genomics Platform"/>
            <consortium name="The Broad Institute Genome Sequencing Center for Infectious Disease"/>
            <person name="Wu L."/>
            <person name="Ma J."/>
        </authorList>
    </citation>
    <scope>NUCLEOTIDE SEQUENCE [LARGE SCALE GENOMIC DNA]</scope>
    <source>
        <strain evidence="3">NBRC 102146</strain>
    </source>
</reference>
<dbReference type="EMBL" id="BSOO01000007">
    <property type="protein sequence ID" value="GLR47286.1"/>
    <property type="molecule type" value="Genomic_DNA"/>
</dbReference>
<name>A0ABQ5Z5H9_9SPHN</name>
<evidence type="ECO:0008006" key="4">
    <source>
        <dbReference type="Google" id="ProtNLM"/>
    </source>
</evidence>
<feature type="chain" id="PRO_5046063599" description="17 kDa surface antigen" evidence="1">
    <location>
        <begin position="22"/>
        <end position="199"/>
    </location>
</feature>
<gene>
    <name evidence="2" type="ORF">GCM10007925_09970</name>
</gene>
<evidence type="ECO:0000313" key="3">
    <source>
        <dbReference type="Proteomes" id="UP001156703"/>
    </source>
</evidence>
<keyword evidence="1" id="KW-0732">Signal</keyword>
<evidence type="ECO:0000256" key="1">
    <source>
        <dbReference type="SAM" id="SignalP"/>
    </source>
</evidence>
<keyword evidence="3" id="KW-1185">Reference proteome</keyword>
<sequence>MKAVSKILAGAAAVAAVSVGAAAPAAAQYYPGGGYGGGLGDVITGAILNNILRGQNPYGYNSYYGRNDYNLERAAVDQCARAAEQRLNGGGYGYNNGYGGYGGYNNGYGGYGYNQAGAIRVVQIDRVQRTRNGNMRVYGQAGSTAYRGNYGYGYNNGYNQPYGGYGQAGAPQYQFNCKYDRSGRISDLDINRNRYAYGY</sequence>
<feature type="signal peptide" evidence="1">
    <location>
        <begin position="1"/>
        <end position="21"/>
    </location>
</feature>
<comment type="caution">
    <text evidence="2">The sequence shown here is derived from an EMBL/GenBank/DDBJ whole genome shotgun (WGS) entry which is preliminary data.</text>
</comment>
<proteinExistence type="predicted"/>
<dbReference type="RefSeq" id="WP_156956950.1">
    <property type="nucleotide sequence ID" value="NZ_BSOO01000007.1"/>
</dbReference>
<evidence type="ECO:0000313" key="2">
    <source>
        <dbReference type="EMBL" id="GLR47286.1"/>
    </source>
</evidence>
<organism evidence="2 3">
    <name type="scientific">Sphingomonas astaxanthinifaciens DSM 22298</name>
    <dbReference type="NCBI Taxonomy" id="1123267"/>
    <lineage>
        <taxon>Bacteria</taxon>
        <taxon>Pseudomonadati</taxon>
        <taxon>Pseudomonadota</taxon>
        <taxon>Alphaproteobacteria</taxon>
        <taxon>Sphingomonadales</taxon>
        <taxon>Sphingomonadaceae</taxon>
        <taxon>Sphingomonas</taxon>
    </lineage>
</organism>
<protein>
    <recommendedName>
        <fullName evidence="4">17 kDa surface antigen</fullName>
    </recommendedName>
</protein>
<dbReference type="Proteomes" id="UP001156703">
    <property type="component" value="Unassembled WGS sequence"/>
</dbReference>
<accession>A0ABQ5Z5H9</accession>